<organism evidence="5 6">
    <name type="scientific">Clydaea vesicula</name>
    <dbReference type="NCBI Taxonomy" id="447962"/>
    <lineage>
        <taxon>Eukaryota</taxon>
        <taxon>Fungi</taxon>
        <taxon>Fungi incertae sedis</taxon>
        <taxon>Chytridiomycota</taxon>
        <taxon>Chytridiomycota incertae sedis</taxon>
        <taxon>Chytridiomycetes</taxon>
        <taxon>Lobulomycetales</taxon>
        <taxon>Lobulomycetaceae</taxon>
        <taxon>Clydaea</taxon>
    </lineage>
</organism>
<feature type="transmembrane region" description="Helical" evidence="3">
    <location>
        <begin position="12"/>
        <end position="35"/>
    </location>
</feature>
<dbReference type="Proteomes" id="UP001211065">
    <property type="component" value="Unassembled WGS sequence"/>
</dbReference>
<feature type="domain" description="PBP" evidence="4">
    <location>
        <begin position="52"/>
        <end position="379"/>
    </location>
</feature>
<dbReference type="InterPro" id="IPR024370">
    <property type="entry name" value="PBP_domain"/>
</dbReference>
<sequence>MILKKNFKRFILPLKLATFFLTTVTFTTSIAYYLYSTVNESFEYYETDENILISGSGTSYPLAIYWKWMEIYQESIRQLNSLESIGHKKNITFQYTPVGSGTGQNEFFTGVTLFGGTTSDVAKTSYLKYYLPENFDLNNDTSTLLNYTNLNTPEHLGVLQLPTNIGAIGIAYNVPEAFNSSLPPLIFNSSGKKNNKEKEIKINSLIQVLGDIFAGSILYWNDAAIQELNPNIKLPNKSITVAGTTVSSGSCLVFTNYLEAHSKNFKNKVGASLTPKWPSTFIKRPLIMDLLYVAETLQYSITYTSLDVFYKTHNQAVRLGQIVNLSGKAIFPTTESVQMAMDSQDIVAKRHNNVSITDTNIEDAYPLSLVTYILLRENYYYFAEGSEIDCKKVQYLIEFWNWTMTSMDGIRAAKDNYWAALSGKSLQANIDILNTVTCNNISINSIVTQEFEKLMFYDYDYMTIRWVEALTFWELSFTDQTKFNRIIYIVYYLMIIILSTFSALYNFKSLSKINKKKLLELKLRTSLKNDEEFFDLNNTKNLKLNLETTKKTEDEEKGTKKLDNTKKDEEEKKIVRPSLQNQIG</sequence>
<dbReference type="InterPro" id="IPR050962">
    <property type="entry name" value="Phosphate-bind_PstS"/>
</dbReference>
<dbReference type="PANTHER" id="PTHR42996">
    <property type="entry name" value="PHOSPHATE-BINDING PROTEIN PSTS"/>
    <property type="match status" value="1"/>
</dbReference>
<feature type="compositionally biased region" description="Basic and acidic residues" evidence="2">
    <location>
        <begin position="549"/>
        <end position="574"/>
    </location>
</feature>
<evidence type="ECO:0000256" key="2">
    <source>
        <dbReference type="SAM" id="MobiDB-lite"/>
    </source>
</evidence>
<dbReference type="EMBL" id="JADGJW010000950">
    <property type="protein sequence ID" value="KAJ3209259.1"/>
    <property type="molecule type" value="Genomic_DNA"/>
</dbReference>
<feature type="non-terminal residue" evidence="5">
    <location>
        <position position="584"/>
    </location>
</feature>
<dbReference type="Gene3D" id="3.40.190.10">
    <property type="entry name" value="Periplasmic binding protein-like II"/>
    <property type="match status" value="2"/>
</dbReference>
<evidence type="ECO:0000256" key="3">
    <source>
        <dbReference type="SAM" id="Phobius"/>
    </source>
</evidence>
<reference evidence="5" key="1">
    <citation type="submission" date="2020-05" db="EMBL/GenBank/DDBJ databases">
        <title>Phylogenomic resolution of chytrid fungi.</title>
        <authorList>
            <person name="Stajich J.E."/>
            <person name="Amses K."/>
            <person name="Simmons R."/>
            <person name="Seto K."/>
            <person name="Myers J."/>
            <person name="Bonds A."/>
            <person name="Quandt C.A."/>
            <person name="Barry K."/>
            <person name="Liu P."/>
            <person name="Grigoriev I."/>
            <person name="Longcore J.E."/>
            <person name="James T.Y."/>
        </authorList>
    </citation>
    <scope>NUCLEOTIDE SEQUENCE</scope>
    <source>
        <strain evidence="5">JEL0476</strain>
    </source>
</reference>
<gene>
    <name evidence="5" type="ORF">HK099_008551</name>
</gene>
<protein>
    <recommendedName>
        <fullName evidence="4">PBP domain-containing protein</fullName>
    </recommendedName>
</protein>
<dbReference type="AlphaFoldDB" id="A0AAD5XT13"/>
<comment type="caution">
    <text evidence="5">The sequence shown here is derived from an EMBL/GenBank/DDBJ whole genome shotgun (WGS) entry which is preliminary data.</text>
</comment>
<keyword evidence="6" id="KW-1185">Reference proteome</keyword>
<evidence type="ECO:0000259" key="4">
    <source>
        <dbReference type="Pfam" id="PF12849"/>
    </source>
</evidence>
<proteinExistence type="inferred from homology"/>
<dbReference type="PANTHER" id="PTHR42996:SF1">
    <property type="entry name" value="PHOSPHATE-BINDING PROTEIN PSTS"/>
    <property type="match status" value="1"/>
</dbReference>
<evidence type="ECO:0000313" key="5">
    <source>
        <dbReference type="EMBL" id="KAJ3209259.1"/>
    </source>
</evidence>
<keyword evidence="3" id="KW-0812">Transmembrane</keyword>
<evidence type="ECO:0000313" key="6">
    <source>
        <dbReference type="Proteomes" id="UP001211065"/>
    </source>
</evidence>
<feature type="transmembrane region" description="Helical" evidence="3">
    <location>
        <begin position="486"/>
        <end position="507"/>
    </location>
</feature>
<accession>A0AAD5XT13</accession>
<dbReference type="SUPFAM" id="SSF53850">
    <property type="entry name" value="Periplasmic binding protein-like II"/>
    <property type="match status" value="1"/>
</dbReference>
<keyword evidence="3" id="KW-0472">Membrane</keyword>
<feature type="region of interest" description="Disordered" evidence="2">
    <location>
        <begin position="549"/>
        <end position="584"/>
    </location>
</feature>
<evidence type="ECO:0000256" key="1">
    <source>
        <dbReference type="ARBA" id="ARBA00008725"/>
    </source>
</evidence>
<name>A0AAD5XT13_9FUNG</name>
<keyword evidence="3" id="KW-1133">Transmembrane helix</keyword>
<comment type="similarity">
    <text evidence="1">Belongs to the PstS family.</text>
</comment>
<dbReference type="Pfam" id="PF12849">
    <property type="entry name" value="PBP_like_2"/>
    <property type="match status" value="1"/>
</dbReference>